<organism evidence="1 2">
    <name type="scientific">Arthrobacter stackebrandtii</name>
    <dbReference type="NCBI Taxonomy" id="272161"/>
    <lineage>
        <taxon>Bacteria</taxon>
        <taxon>Bacillati</taxon>
        <taxon>Actinomycetota</taxon>
        <taxon>Actinomycetes</taxon>
        <taxon>Micrococcales</taxon>
        <taxon>Micrococcaceae</taxon>
        <taxon>Arthrobacter</taxon>
    </lineage>
</organism>
<proteinExistence type="predicted"/>
<accession>A0ABS4YWR7</accession>
<keyword evidence="2" id="KW-1185">Reference proteome</keyword>
<dbReference type="EMBL" id="JAGIOI010000001">
    <property type="protein sequence ID" value="MBP2413227.1"/>
    <property type="molecule type" value="Genomic_DNA"/>
</dbReference>
<sequence>MIGYLLAAQKMAGSLESLRGWLVHNNATVMSVPRGPAAGFGRMGA</sequence>
<reference evidence="1 2" key="1">
    <citation type="submission" date="2021-03" db="EMBL/GenBank/DDBJ databases">
        <title>Sequencing the genomes of 1000 actinobacteria strains.</title>
        <authorList>
            <person name="Klenk H.-P."/>
        </authorList>
    </citation>
    <scope>NUCLEOTIDE SEQUENCE [LARGE SCALE GENOMIC DNA]</scope>
    <source>
        <strain evidence="1 2">DSM 16005</strain>
    </source>
</reference>
<evidence type="ECO:0000313" key="2">
    <source>
        <dbReference type="Proteomes" id="UP000711614"/>
    </source>
</evidence>
<protein>
    <submittedName>
        <fullName evidence="1">Uncharacterized protein</fullName>
    </submittedName>
</protein>
<name>A0ABS4YWR7_9MICC</name>
<gene>
    <name evidence="1" type="ORF">JOF48_002026</name>
</gene>
<dbReference type="Proteomes" id="UP000711614">
    <property type="component" value="Unassembled WGS sequence"/>
</dbReference>
<dbReference type="RefSeq" id="WP_245346484.1">
    <property type="nucleotide sequence ID" value="NZ_JAGIOI010000001.1"/>
</dbReference>
<evidence type="ECO:0000313" key="1">
    <source>
        <dbReference type="EMBL" id="MBP2413227.1"/>
    </source>
</evidence>
<comment type="caution">
    <text evidence="1">The sequence shown here is derived from an EMBL/GenBank/DDBJ whole genome shotgun (WGS) entry which is preliminary data.</text>
</comment>